<keyword evidence="2 5" id="KW-0812">Transmembrane</keyword>
<gene>
    <name evidence="7" type="ORF">FNM00_06580</name>
</gene>
<comment type="subcellular location">
    <subcellularLocation>
        <location evidence="1">Cell membrane</location>
        <topology evidence="1">Multi-pass membrane protein</topology>
    </subcellularLocation>
</comment>
<name>A0A554SD01_9ACTN</name>
<feature type="transmembrane region" description="Helical" evidence="5">
    <location>
        <begin position="47"/>
        <end position="69"/>
    </location>
</feature>
<dbReference type="PANTHER" id="PTHR23542:SF1">
    <property type="entry name" value="MAJOR FACILITATOR SUPERFAMILY (MFS) PROFILE DOMAIN-CONTAINING PROTEIN"/>
    <property type="match status" value="1"/>
</dbReference>
<comment type="caution">
    <text evidence="7">The sequence shown here is derived from an EMBL/GenBank/DDBJ whole genome shotgun (WGS) entry which is preliminary data.</text>
</comment>
<feature type="transmembrane region" description="Helical" evidence="5">
    <location>
        <begin position="138"/>
        <end position="161"/>
    </location>
</feature>
<dbReference type="PANTHER" id="PTHR23542">
    <property type="match status" value="1"/>
</dbReference>
<feature type="transmembrane region" description="Helical" evidence="5">
    <location>
        <begin position="107"/>
        <end position="126"/>
    </location>
</feature>
<evidence type="ECO:0000256" key="5">
    <source>
        <dbReference type="SAM" id="Phobius"/>
    </source>
</evidence>
<reference evidence="7 8" key="1">
    <citation type="submission" date="2019-07" db="EMBL/GenBank/DDBJ databases">
        <authorList>
            <person name="Zhao L.H."/>
        </authorList>
    </citation>
    <scope>NUCLEOTIDE SEQUENCE [LARGE SCALE GENOMIC DNA]</scope>
    <source>
        <strain evidence="7 8">Co35</strain>
    </source>
</reference>
<feature type="transmembrane region" description="Helical" evidence="5">
    <location>
        <begin position="81"/>
        <end position="101"/>
    </location>
</feature>
<dbReference type="OrthoDB" id="4229605at2"/>
<sequence>MSLGVYRELLRIPRVGVLFIASFFARIPMLALPLVLTLYIVEGIGGTYAEAGIVAAVETVGAAVGSPWRGKLIDRFGVRRALIPSLVAVLVLYPMVPFVGFWGLLPLAFLAGVFLIPVQTITRLALGILTPITQRRTAFAADSVVAEGAFIVGPAVGGVLVVQASPLIALLVVGGSTLVAGLIFFVMDPPTRTQVETIDDSAPAPVRWFTPTVGYLFAISAGTMLALMATDLGIIAALREFDAVGLVGVVYAVWGAASLVGGLLYGAQNRSIRPTYLLLAMGLLTMPIGLADSVWLLALAALPAGLMCAPSLAAATEWITHLVDERRRGVAMGWQGTAFTIGGATAGPVVGWCIDHYGALGGFAVGGGLAALIAVTALIGQRLGSQDVVRSLN</sequence>
<evidence type="ECO:0000313" key="8">
    <source>
        <dbReference type="Proteomes" id="UP000316988"/>
    </source>
</evidence>
<evidence type="ECO:0000259" key="6">
    <source>
        <dbReference type="PROSITE" id="PS50850"/>
    </source>
</evidence>
<feature type="transmembrane region" description="Helical" evidence="5">
    <location>
        <begin position="215"/>
        <end position="238"/>
    </location>
</feature>
<dbReference type="InterPro" id="IPR036259">
    <property type="entry name" value="MFS_trans_sf"/>
</dbReference>
<evidence type="ECO:0000256" key="4">
    <source>
        <dbReference type="ARBA" id="ARBA00023136"/>
    </source>
</evidence>
<feature type="transmembrane region" description="Helical" evidence="5">
    <location>
        <begin position="244"/>
        <end position="265"/>
    </location>
</feature>
<accession>A0A554SD01</accession>
<dbReference type="Pfam" id="PF07690">
    <property type="entry name" value="MFS_1"/>
    <property type="match status" value="1"/>
</dbReference>
<dbReference type="SUPFAM" id="SSF103473">
    <property type="entry name" value="MFS general substrate transporter"/>
    <property type="match status" value="1"/>
</dbReference>
<dbReference type="Proteomes" id="UP000316988">
    <property type="component" value="Unassembled WGS sequence"/>
</dbReference>
<protein>
    <submittedName>
        <fullName evidence="7">MFS transporter</fullName>
    </submittedName>
</protein>
<feature type="transmembrane region" description="Helical" evidence="5">
    <location>
        <begin position="357"/>
        <end position="380"/>
    </location>
</feature>
<dbReference type="AlphaFoldDB" id="A0A554SD01"/>
<dbReference type="InterPro" id="IPR011701">
    <property type="entry name" value="MFS"/>
</dbReference>
<feature type="domain" description="Major facilitator superfamily (MFS) profile" evidence="6">
    <location>
        <begin position="1"/>
        <end position="192"/>
    </location>
</feature>
<proteinExistence type="predicted"/>
<feature type="transmembrane region" description="Helical" evidence="5">
    <location>
        <begin position="167"/>
        <end position="187"/>
    </location>
</feature>
<dbReference type="RefSeq" id="WP_143912651.1">
    <property type="nucleotide sequence ID" value="NZ_VLNT01000004.1"/>
</dbReference>
<keyword evidence="4 5" id="KW-0472">Membrane</keyword>
<dbReference type="GO" id="GO:0005886">
    <property type="term" value="C:plasma membrane"/>
    <property type="evidence" value="ECO:0007669"/>
    <property type="project" value="UniProtKB-SubCell"/>
</dbReference>
<evidence type="ECO:0000256" key="2">
    <source>
        <dbReference type="ARBA" id="ARBA00022692"/>
    </source>
</evidence>
<dbReference type="Gene3D" id="1.20.1250.20">
    <property type="entry name" value="MFS general substrate transporter like domains"/>
    <property type="match status" value="2"/>
</dbReference>
<feature type="transmembrane region" description="Helical" evidence="5">
    <location>
        <begin position="277"/>
        <end position="302"/>
    </location>
</feature>
<organism evidence="7 8">
    <name type="scientific">Aeromicrobium piscarium</name>
    <dbReference type="NCBI Taxonomy" id="2590901"/>
    <lineage>
        <taxon>Bacteria</taxon>
        <taxon>Bacillati</taxon>
        <taxon>Actinomycetota</taxon>
        <taxon>Actinomycetes</taxon>
        <taxon>Propionibacteriales</taxon>
        <taxon>Nocardioidaceae</taxon>
        <taxon>Aeromicrobium</taxon>
    </lineage>
</organism>
<dbReference type="GO" id="GO:0022857">
    <property type="term" value="F:transmembrane transporter activity"/>
    <property type="evidence" value="ECO:0007669"/>
    <property type="project" value="InterPro"/>
</dbReference>
<dbReference type="InterPro" id="IPR020846">
    <property type="entry name" value="MFS_dom"/>
</dbReference>
<keyword evidence="8" id="KW-1185">Reference proteome</keyword>
<feature type="transmembrane region" description="Helical" evidence="5">
    <location>
        <begin position="12"/>
        <end position="41"/>
    </location>
</feature>
<dbReference type="PROSITE" id="PS50850">
    <property type="entry name" value="MFS"/>
    <property type="match status" value="1"/>
</dbReference>
<evidence type="ECO:0000256" key="1">
    <source>
        <dbReference type="ARBA" id="ARBA00004651"/>
    </source>
</evidence>
<dbReference type="EMBL" id="VLNT01000004">
    <property type="protein sequence ID" value="TSD64213.1"/>
    <property type="molecule type" value="Genomic_DNA"/>
</dbReference>
<evidence type="ECO:0000256" key="3">
    <source>
        <dbReference type="ARBA" id="ARBA00022989"/>
    </source>
</evidence>
<keyword evidence="3 5" id="KW-1133">Transmembrane helix</keyword>
<evidence type="ECO:0000313" key="7">
    <source>
        <dbReference type="EMBL" id="TSD64213.1"/>
    </source>
</evidence>